<gene>
    <name evidence="2" type="ORF">GCM10022210_36800</name>
</gene>
<reference evidence="3" key="1">
    <citation type="journal article" date="2019" name="Int. J. Syst. Evol. Microbiol.">
        <title>The Global Catalogue of Microorganisms (GCM) 10K type strain sequencing project: providing services to taxonomists for standard genome sequencing and annotation.</title>
        <authorList>
            <consortium name="The Broad Institute Genomics Platform"/>
            <consortium name="The Broad Institute Genome Sequencing Center for Infectious Disease"/>
            <person name="Wu L."/>
            <person name="Ma J."/>
        </authorList>
    </citation>
    <scope>NUCLEOTIDE SEQUENCE [LARGE SCALE GENOMIC DNA]</scope>
    <source>
        <strain evidence="3">JCM 16601</strain>
    </source>
</reference>
<dbReference type="EMBL" id="BAAAZC010000026">
    <property type="protein sequence ID" value="GAA3982006.1"/>
    <property type="molecule type" value="Genomic_DNA"/>
</dbReference>
<organism evidence="2 3">
    <name type="scientific">Mucilaginibacter dorajii</name>
    <dbReference type="NCBI Taxonomy" id="692994"/>
    <lineage>
        <taxon>Bacteria</taxon>
        <taxon>Pseudomonadati</taxon>
        <taxon>Bacteroidota</taxon>
        <taxon>Sphingobacteriia</taxon>
        <taxon>Sphingobacteriales</taxon>
        <taxon>Sphingobacteriaceae</taxon>
        <taxon>Mucilaginibacter</taxon>
    </lineage>
</organism>
<dbReference type="SUPFAM" id="SSF88723">
    <property type="entry name" value="PIN domain-like"/>
    <property type="match status" value="1"/>
</dbReference>
<dbReference type="InterPro" id="IPR029060">
    <property type="entry name" value="PIN-like_dom_sf"/>
</dbReference>
<dbReference type="Pfam" id="PF13470">
    <property type="entry name" value="PIN_3"/>
    <property type="match status" value="1"/>
</dbReference>
<evidence type="ECO:0000313" key="2">
    <source>
        <dbReference type="EMBL" id="GAA3982006.1"/>
    </source>
</evidence>
<comment type="caution">
    <text evidence="2">The sequence shown here is derived from an EMBL/GenBank/DDBJ whole genome shotgun (WGS) entry which is preliminary data.</text>
</comment>
<keyword evidence="3" id="KW-1185">Reference proteome</keyword>
<dbReference type="CDD" id="cd09854">
    <property type="entry name" value="PIN_VapC-like"/>
    <property type="match status" value="1"/>
</dbReference>
<sequence>MKMAFIDSDVLLDVILNRELFYSTSAQILSLPESSGYKCCTSVHTLLNVHYFTKKNLGAIAARETVKLLVNQLQIISEDVTIVNQAIASEFNDFEDAVQFYAAKSVTADIIITRNIKDYRKSTIPVLTAEQFLRTL</sequence>
<dbReference type="InterPro" id="IPR002716">
    <property type="entry name" value="PIN_dom"/>
</dbReference>
<dbReference type="Proteomes" id="UP001500742">
    <property type="component" value="Unassembled WGS sequence"/>
</dbReference>
<proteinExistence type="predicted"/>
<protein>
    <submittedName>
        <fullName evidence="2">PIN domain-containing protein</fullName>
    </submittedName>
</protein>
<feature type="domain" description="PIN" evidence="1">
    <location>
        <begin position="5"/>
        <end position="117"/>
    </location>
</feature>
<dbReference type="RefSeq" id="WP_259093745.1">
    <property type="nucleotide sequence ID" value="NZ_BAAAZC010000026.1"/>
</dbReference>
<name>A0ABP7QGQ9_9SPHI</name>
<accession>A0ABP7QGQ9</accession>
<evidence type="ECO:0000313" key="3">
    <source>
        <dbReference type="Proteomes" id="UP001500742"/>
    </source>
</evidence>
<evidence type="ECO:0000259" key="1">
    <source>
        <dbReference type="Pfam" id="PF13470"/>
    </source>
</evidence>